<name>A0A286TZY6_9BACT</name>
<dbReference type="OrthoDB" id="5297245at2"/>
<keyword evidence="2" id="KW-1185">Reference proteome</keyword>
<dbReference type="RefSeq" id="WP_096894820.1">
    <property type="nucleotide sequence ID" value="NZ_BAOS01000022.1"/>
</dbReference>
<dbReference type="AlphaFoldDB" id="A0A286TZY6"/>
<proteinExistence type="predicted"/>
<evidence type="ECO:0000313" key="1">
    <source>
        <dbReference type="EMBL" id="GAX61428.1"/>
    </source>
</evidence>
<evidence type="ECO:0000313" key="2">
    <source>
        <dbReference type="Proteomes" id="UP000218542"/>
    </source>
</evidence>
<organism evidence="1 2">
    <name type="scientific">Candidatus Scalindua japonica</name>
    <dbReference type="NCBI Taxonomy" id="1284222"/>
    <lineage>
        <taxon>Bacteria</taxon>
        <taxon>Pseudomonadati</taxon>
        <taxon>Planctomycetota</taxon>
        <taxon>Candidatus Brocadiia</taxon>
        <taxon>Candidatus Brocadiales</taxon>
        <taxon>Candidatus Scalinduaceae</taxon>
        <taxon>Candidatus Scalindua</taxon>
    </lineage>
</organism>
<dbReference type="Proteomes" id="UP000218542">
    <property type="component" value="Unassembled WGS sequence"/>
</dbReference>
<dbReference type="Pfam" id="PF12441">
    <property type="entry name" value="CopG_antitoxin"/>
    <property type="match status" value="1"/>
</dbReference>
<comment type="caution">
    <text evidence="1">The sequence shown here is derived from an EMBL/GenBank/DDBJ whole genome shotgun (WGS) entry which is preliminary data.</text>
</comment>
<accession>A0A286TZY6</accession>
<gene>
    <name evidence="1" type="ORF">SCALIN_C22_0139</name>
</gene>
<protein>
    <submittedName>
        <fullName evidence="1">Uncharacterized protein</fullName>
    </submittedName>
</protein>
<dbReference type="InterPro" id="IPR022148">
    <property type="entry name" value="CopG_antitoxin"/>
</dbReference>
<reference evidence="2" key="1">
    <citation type="journal article" date="2017" name="Environ. Microbiol. Rep.">
        <title>Genetic Diversity of Marine Anaerobic Ammonium-Oxidizing Bacteria as Revealed by Genomic and Proteomic Analyses of 'Candidatus Scalindua japonica'.</title>
        <authorList>
            <person name="Oshiki M."/>
            <person name="Mizuto K."/>
            <person name="Kimura Z."/>
            <person name="Kindaichi T."/>
            <person name="Satoh H."/>
            <person name="Okabe S."/>
        </authorList>
    </citation>
    <scope>NUCLEOTIDE SEQUENCE [LARGE SCALE GENOMIC DNA]</scope>
    <source>
        <strain evidence="2">husup-a2</strain>
    </source>
</reference>
<dbReference type="EMBL" id="BAOS01000022">
    <property type="protein sequence ID" value="GAX61428.1"/>
    <property type="molecule type" value="Genomic_DNA"/>
</dbReference>
<sequence length="91" mass="10851">MRKRIPKFKSEDKEREYWAKQDSTEVLDWKKAKKVILPNLKPSVKTISLRLPESMLEELKLLANKRDVPYQSLLKIFLSERIDEELHLTKA</sequence>